<evidence type="ECO:0000256" key="7">
    <source>
        <dbReference type="ARBA" id="ARBA00023286"/>
    </source>
</evidence>
<feature type="domain" description="RNase H type-1" evidence="13">
    <location>
        <begin position="1"/>
        <end position="52"/>
    </location>
</feature>
<keyword evidence="15" id="KW-1185">Reference proteome</keyword>
<evidence type="ECO:0000256" key="5">
    <source>
        <dbReference type="ARBA" id="ARBA00023065"/>
    </source>
</evidence>
<dbReference type="Pfam" id="PF00520">
    <property type="entry name" value="Ion_trans"/>
    <property type="match status" value="1"/>
</dbReference>
<dbReference type="InterPro" id="IPR018488">
    <property type="entry name" value="cNMP-bd_CS"/>
</dbReference>
<keyword evidence="3 11" id="KW-0812">Transmembrane</keyword>
<dbReference type="PROSITE" id="PS00889">
    <property type="entry name" value="CNMP_BINDING_2"/>
    <property type="match status" value="1"/>
</dbReference>
<evidence type="ECO:0000259" key="13">
    <source>
        <dbReference type="PROSITE" id="PS50879"/>
    </source>
</evidence>
<feature type="compositionally biased region" description="Polar residues" evidence="10">
    <location>
        <begin position="1772"/>
        <end position="1781"/>
    </location>
</feature>
<dbReference type="GO" id="GO:0016020">
    <property type="term" value="C:membrane"/>
    <property type="evidence" value="ECO:0007669"/>
    <property type="project" value="UniProtKB-SubCell"/>
</dbReference>
<feature type="region of interest" description="Disordered" evidence="10">
    <location>
        <begin position="991"/>
        <end position="1082"/>
    </location>
</feature>
<dbReference type="InterPro" id="IPR012337">
    <property type="entry name" value="RNaseH-like_sf"/>
</dbReference>
<dbReference type="GO" id="GO:0004523">
    <property type="term" value="F:RNA-DNA hybrid ribonuclease activity"/>
    <property type="evidence" value="ECO:0007669"/>
    <property type="project" value="InterPro"/>
</dbReference>
<evidence type="ECO:0000256" key="1">
    <source>
        <dbReference type="ARBA" id="ARBA00004141"/>
    </source>
</evidence>
<comment type="caution">
    <text evidence="14">The sequence shown here is derived from an EMBL/GenBank/DDBJ whole genome shotgun (WGS) entry which is preliminary data.</text>
</comment>
<evidence type="ECO:0000259" key="12">
    <source>
        <dbReference type="PROSITE" id="PS50042"/>
    </source>
</evidence>
<comment type="subcellular location">
    <subcellularLocation>
        <location evidence="1">Membrane</location>
        <topology evidence="1">Multi-pass membrane protein</topology>
    </subcellularLocation>
</comment>
<dbReference type="GO" id="GO:0003676">
    <property type="term" value="F:nucleic acid binding"/>
    <property type="evidence" value="ECO:0007669"/>
    <property type="project" value="InterPro"/>
</dbReference>
<dbReference type="FunFam" id="1.10.287.630:FF:000004">
    <property type="entry name" value="Cyclic nucleotide-gated olfactory channel"/>
    <property type="match status" value="1"/>
</dbReference>
<proteinExistence type="predicted"/>
<feature type="compositionally biased region" description="Polar residues" evidence="10">
    <location>
        <begin position="185"/>
        <end position="199"/>
    </location>
</feature>
<dbReference type="InterPro" id="IPR002156">
    <property type="entry name" value="RNaseH_domain"/>
</dbReference>
<dbReference type="GO" id="GO:0005221">
    <property type="term" value="F:intracellularly cyclic nucleotide-activated monoatomic cation channel activity"/>
    <property type="evidence" value="ECO:0007669"/>
    <property type="project" value="InterPro"/>
</dbReference>
<dbReference type="PROSITE" id="PS00888">
    <property type="entry name" value="CNMP_BINDING_1"/>
    <property type="match status" value="1"/>
</dbReference>
<keyword evidence="6 11" id="KW-0472">Membrane</keyword>
<dbReference type="PANTHER" id="PTHR45638:SF7">
    <property type="entry name" value="CYCLIC NUCLEOTIDE-GATED ION CHANNEL-LIKE, ISOFORM E"/>
    <property type="match status" value="1"/>
</dbReference>
<feature type="coiled-coil region" evidence="9">
    <location>
        <begin position="1522"/>
        <end position="1553"/>
    </location>
</feature>
<feature type="compositionally biased region" description="Gly residues" evidence="10">
    <location>
        <begin position="213"/>
        <end position="230"/>
    </location>
</feature>
<dbReference type="GO" id="GO:0044877">
    <property type="term" value="F:protein-containing complex binding"/>
    <property type="evidence" value="ECO:0007669"/>
    <property type="project" value="TreeGrafter"/>
</dbReference>
<evidence type="ECO:0000256" key="3">
    <source>
        <dbReference type="ARBA" id="ARBA00022692"/>
    </source>
</evidence>
<evidence type="ECO:0000256" key="10">
    <source>
        <dbReference type="SAM" id="MobiDB-lite"/>
    </source>
</evidence>
<dbReference type="OrthoDB" id="421226at2759"/>
<feature type="domain" description="Cyclic nucleotide-binding" evidence="12">
    <location>
        <begin position="679"/>
        <end position="781"/>
    </location>
</feature>
<dbReference type="InterPro" id="IPR014710">
    <property type="entry name" value="RmlC-like_jellyroll"/>
</dbReference>
<dbReference type="InterPro" id="IPR005821">
    <property type="entry name" value="Ion_trans_dom"/>
</dbReference>
<feature type="region of interest" description="Disordered" evidence="10">
    <location>
        <begin position="286"/>
        <end position="321"/>
    </location>
</feature>
<dbReference type="Gene3D" id="3.30.420.10">
    <property type="entry name" value="Ribonuclease H-like superfamily/Ribonuclease H"/>
    <property type="match status" value="1"/>
</dbReference>
<feature type="region of interest" description="Disordered" evidence="10">
    <location>
        <begin position="1669"/>
        <end position="1705"/>
    </location>
</feature>
<keyword evidence="7" id="KW-1071">Ligand-gated ion channel</keyword>
<dbReference type="PANTHER" id="PTHR45638">
    <property type="entry name" value="CYCLIC NUCLEOTIDE-GATED CATION CHANNEL SUBUNIT A"/>
    <property type="match status" value="1"/>
</dbReference>
<dbReference type="Gene3D" id="1.10.287.630">
    <property type="entry name" value="Helix hairpin bin"/>
    <property type="match status" value="1"/>
</dbReference>
<feature type="compositionally biased region" description="Acidic residues" evidence="10">
    <location>
        <begin position="294"/>
        <end position="303"/>
    </location>
</feature>
<feature type="transmembrane region" description="Helical" evidence="11">
    <location>
        <begin position="373"/>
        <end position="393"/>
    </location>
</feature>
<feature type="region of interest" description="Disordered" evidence="10">
    <location>
        <begin position="927"/>
        <end position="952"/>
    </location>
</feature>
<dbReference type="CDD" id="cd00038">
    <property type="entry name" value="CAP_ED"/>
    <property type="match status" value="1"/>
</dbReference>
<sequence>MSANVNYILMEILATVYEMNTQGQEVQFVWTRAHVGVKGNEVADSLSNSARQNGVPLHICLPYTDHYVVAYRQLKRQRQMMYNCASVGVQYRIMNPRVSVRPWFSQFELSRPEIRLIGRIRSNHGLCGAYPHRIGLREDCGLEETLKHVIIECPRNRRARQAMLGSVAQYLDNPVHYDQIVHSRSQRNNGSMGENQGQDSADESSGNEESGKRGGGGGGGGGGGTNLGDGEGGDSASPPNRTKSNQRWMKLRTTVQLSGAITSTIQKKPPLKREDSFLKRFSTRQIPELQETVDTGDDGEGDSEGNTGGMRNFVRIQRRRRRRHQRPPLTVVNPDGDFFYYWMLLVTIGVLYNLWTLIVRQSFPELQAEYSRFWFYCDLVSDAVFVLDIAVQFRTGYLEQGLMVYDWKKLAGHYIKSKAFLLDLGAIFPLELLQYNYGTMPILRCPRFFKVHRVYAYYYIVESRTVYPNVLRVMNLIHILLILAHWFGCFYYLLSEYENFQGDWVYPYRPGAYATLTRKYLASLYWSTLTLTTIGDLPTPETNAENGTDRLQNVLRRGHKTRLLQFNSNRGFIFTIVGYLIGVFIFATIVGQVGNVITNRNANRLEFERLLDGAKTYMRHHKVPGGMKRRVLRWYDYSWSRGRIQGGGDINTALGLLPDKLKTELALHVNLSVLKKVTIFQECQPEFLHDLVLKMKAYIFTPGDLICRKGEVAREMFIIADGILEVMSETGRVLTTMKAGDFFGEIGILNLDGLNKRTADVRSVGYSELFSLSREDVLNAMKDYPEAQEILQSLGRKRLKEAQNMNRAWKNSGQQKEKKILALHSSDNIGDINNRSRLDRLRSDVKELRNVLRKSGKNSRAKQECMELEPLTRSLEGGPSNKGVLARMPRIYNDDTSYEDDPPSPPKLGAGLPLLQRLKLLKEKQDAEKLESKKLVPSTPPAETPEKKEVDTSSLPLLQRILLLKQREEAESNAMQNTANMAAQVLASTMKTQGTTPPQPLLKGKTKTLEETPKHSLKGGVKFRELVKIGGGRKSSASESISRDTSNDAPSVKYRSTSCSSAEDASASKRSSEYVTENQDSTDKESWKLIKKAVVQPTNPTEIISNRLMVDVAYTGTVRKELSIVKEDNVNEKTNSEILDDKVSTPSNIENTNPAVLSSQTRTECSSTSGGKKLQLAQFIRNAQGKKNISHPEKTKDDKSAQKLNLERLDKKPISHESRFPKKAISAPSRKTDKVKIYKSIDDLSPEYSGLPFVKKLKILNERQKLAELERNTFIRSCSLDSASGGGDDSDLGETLTRSHSEALAMEVVLRNQHTRQMEEMNAELMNLDEVESNTLIQLGSPESNETEERRELKSILKKLSSGTLMQNVCGSSAIESDAAGSSNQLVPDMKKLMRAQTVEGYAARHTEAAHFERNGTTEGEDGSSFDSSTMVNPDVIPTSISVSNVKEENFVTTASISDESVPIGSPQRYSPGLFSPALVIEHSHNQTFSNFTTIRDLNQTEKSDSLGHFFGEIRELLESHLEKLECQYIRHFENLEQEVRKRDCIISQLQRRIQELEGGAIGTSSTNGSLDYADHPFLRGVSIDTVLHGEAAGEGDEPPEPAVHQDVWPSERIEVSATSILPAITAEGARECTYLNIGVESSSTDTDDDIKYSNDWEVQMLAQELTEREEGNRRRAVSFDSAQPSRRDAVHRTRSFDHGRKHPSEQVITAKSLDALRKNTTIAPYHRSLSISSIQKTVSSTWRRGWHFMRNGLPSSPDVVPTISRSVRLPSHSSPTKSKP</sequence>
<dbReference type="EMBL" id="WIXP02000001">
    <property type="protein sequence ID" value="KAF6216113.1"/>
    <property type="molecule type" value="Genomic_DNA"/>
</dbReference>
<feature type="compositionally biased region" description="Polar residues" evidence="10">
    <location>
        <begin position="237"/>
        <end position="248"/>
    </location>
</feature>
<dbReference type="InterPro" id="IPR036397">
    <property type="entry name" value="RNaseH_sf"/>
</dbReference>
<evidence type="ECO:0000256" key="8">
    <source>
        <dbReference type="ARBA" id="ARBA00023303"/>
    </source>
</evidence>
<evidence type="ECO:0008006" key="16">
    <source>
        <dbReference type="Google" id="ProtNLM"/>
    </source>
</evidence>
<dbReference type="SUPFAM" id="SSF81324">
    <property type="entry name" value="Voltage-gated potassium channels"/>
    <property type="match status" value="1"/>
</dbReference>
<dbReference type="Pfam" id="PF00027">
    <property type="entry name" value="cNMP_binding"/>
    <property type="match status" value="1"/>
</dbReference>
<keyword evidence="4 11" id="KW-1133">Transmembrane helix</keyword>
<dbReference type="PROSITE" id="PS50879">
    <property type="entry name" value="RNASE_H_1"/>
    <property type="match status" value="1"/>
</dbReference>
<feature type="region of interest" description="Disordered" evidence="10">
    <location>
        <begin position="1754"/>
        <end position="1781"/>
    </location>
</feature>
<feature type="transmembrane region" description="Helical" evidence="11">
    <location>
        <begin position="572"/>
        <end position="594"/>
    </location>
</feature>
<dbReference type="Gene3D" id="2.60.120.10">
    <property type="entry name" value="Jelly Rolls"/>
    <property type="match status" value="1"/>
</dbReference>
<evidence type="ECO:0000256" key="2">
    <source>
        <dbReference type="ARBA" id="ARBA00022448"/>
    </source>
</evidence>
<accession>A0A8S9Y4M8</accession>
<evidence type="ECO:0000313" key="14">
    <source>
        <dbReference type="EMBL" id="KAF6216113.1"/>
    </source>
</evidence>
<dbReference type="Proteomes" id="UP000466442">
    <property type="component" value="Linkage Group LG1"/>
</dbReference>
<dbReference type="SMART" id="SM00100">
    <property type="entry name" value="cNMP"/>
    <property type="match status" value="1"/>
</dbReference>
<feature type="compositionally biased region" description="Basic and acidic residues" evidence="10">
    <location>
        <begin position="1686"/>
        <end position="1705"/>
    </location>
</feature>
<evidence type="ECO:0000256" key="11">
    <source>
        <dbReference type="SAM" id="Phobius"/>
    </source>
</evidence>
<reference evidence="14" key="1">
    <citation type="journal article" date="2021" name="Mol. Ecol. Resour.">
        <title>Apolygus lucorum genome provides insights into omnivorousness and mesophyll feeding.</title>
        <authorList>
            <person name="Liu Y."/>
            <person name="Liu H."/>
            <person name="Wang H."/>
            <person name="Huang T."/>
            <person name="Liu B."/>
            <person name="Yang B."/>
            <person name="Yin L."/>
            <person name="Li B."/>
            <person name="Zhang Y."/>
            <person name="Zhang S."/>
            <person name="Jiang F."/>
            <person name="Zhang X."/>
            <person name="Ren Y."/>
            <person name="Wang B."/>
            <person name="Wang S."/>
            <person name="Lu Y."/>
            <person name="Wu K."/>
            <person name="Fan W."/>
            <person name="Wang G."/>
        </authorList>
    </citation>
    <scope>NUCLEOTIDE SEQUENCE</scope>
    <source>
        <strain evidence="14">12Hb</strain>
    </source>
</reference>
<dbReference type="InterPro" id="IPR018490">
    <property type="entry name" value="cNMP-bd_dom_sf"/>
</dbReference>
<dbReference type="InterPro" id="IPR000595">
    <property type="entry name" value="cNMP-bd_dom"/>
</dbReference>
<keyword evidence="5" id="KW-0406">Ion transport</keyword>
<feature type="transmembrane region" description="Helical" evidence="11">
    <location>
        <begin position="476"/>
        <end position="494"/>
    </location>
</feature>
<feature type="compositionally biased region" description="Polar residues" evidence="10">
    <location>
        <begin position="1047"/>
        <end position="1063"/>
    </location>
</feature>
<keyword evidence="9" id="KW-0175">Coiled coil</keyword>
<dbReference type="SUPFAM" id="SSF53098">
    <property type="entry name" value="Ribonuclease H-like"/>
    <property type="match status" value="1"/>
</dbReference>
<evidence type="ECO:0000256" key="6">
    <source>
        <dbReference type="ARBA" id="ARBA00023136"/>
    </source>
</evidence>
<evidence type="ECO:0000313" key="15">
    <source>
        <dbReference type="Proteomes" id="UP000466442"/>
    </source>
</evidence>
<dbReference type="Gene3D" id="1.10.287.70">
    <property type="match status" value="1"/>
</dbReference>
<evidence type="ECO:0000256" key="4">
    <source>
        <dbReference type="ARBA" id="ARBA00022989"/>
    </source>
</evidence>
<protein>
    <recommendedName>
        <fullName evidence="16">Cyclic nucleotide-binding domain-containing protein</fullName>
    </recommendedName>
</protein>
<keyword evidence="2" id="KW-0813">Transport</keyword>
<feature type="transmembrane region" description="Helical" evidence="11">
    <location>
        <begin position="339"/>
        <end position="361"/>
    </location>
</feature>
<evidence type="ECO:0000256" key="9">
    <source>
        <dbReference type="SAM" id="Coils"/>
    </source>
</evidence>
<dbReference type="InterPro" id="IPR050866">
    <property type="entry name" value="CNG_cation_channel"/>
</dbReference>
<keyword evidence="8" id="KW-0407">Ion channel</keyword>
<organism evidence="14 15">
    <name type="scientific">Apolygus lucorum</name>
    <name type="common">Small green plant bug</name>
    <name type="synonym">Lygocoris lucorum</name>
    <dbReference type="NCBI Taxonomy" id="248454"/>
    <lineage>
        <taxon>Eukaryota</taxon>
        <taxon>Metazoa</taxon>
        <taxon>Ecdysozoa</taxon>
        <taxon>Arthropoda</taxon>
        <taxon>Hexapoda</taxon>
        <taxon>Insecta</taxon>
        <taxon>Pterygota</taxon>
        <taxon>Neoptera</taxon>
        <taxon>Paraneoptera</taxon>
        <taxon>Hemiptera</taxon>
        <taxon>Heteroptera</taxon>
        <taxon>Panheteroptera</taxon>
        <taxon>Cimicomorpha</taxon>
        <taxon>Miridae</taxon>
        <taxon>Mirini</taxon>
        <taxon>Apolygus</taxon>
    </lineage>
</organism>
<dbReference type="SUPFAM" id="SSF51206">
    <property type="entry name" value="cAMP-binding domain-like"/>
    <property type="match status" value="1"/>
</dbReference>
<dbReference type="PROSITE" id="PS50042">
    <property type="entry name" value="CNMP_BINDING_3"/>
    <property type="match status" value="1"/>
</dbReference>
<feature type="coiled-coil region" evidence="9">
    <location>
        <begin position="799"/>
        <end position="858"/>
    </location>
</feature>
<gene>
    <name evidence="14" type="ORF">GE061_000451</name>
</gene>
<name>A0A8S9Y4M8_APOLU</name>
<feature type="region of interest" description="Disordered" evidence="10">
    <location>
        <begin position="185"/>
        <end position="248"/>
    </location>
</feature>